<reference evidence="2 3" key="1">
    <citation type="journal article" date="2015" name="Genome Biol.">
        <title>Comparative genomics of Steinernema reveals deeply conserved gene regulatory networks.</title>
        <authorList>
            <person name="Dillman A.R."/>
            <person name="Macchietto M."/>
            <person name="Porter C.F."/>
            <person name="Rogers A."/>
            <person name="Williams B."/>
            <person name="Antoshechkin I."/>
            <person name="Lee M.M."/>
            <person name="Goodwin Z."/>
            <person name="Lu X."/>
            <person name="Lewis E.E."/>
            <person name="Goodrich-Blair H."/>
            <person name="Stock S.P."/>
            <person name="Adams B.J."/>
            <person name="Sternberg P.W."/>
            <person name="Mortazavi A."/>
        </authorList>
    </citation>
    <scope>NUCLEOTIDE SEQUENCE [LARGE SCALE GENOMIC DNA]</scope>
    <source>
        <strain evidence="2 3">ALL</strain>
    </source>
</reference>
<dbReference type="EMBL" id="AZBU02000005">
    <property type="protein sequence ID" value="TKR76765.1"/>
    <property type="molecule type" value="Genomic_DNA"/>
</dbReference>
<reference evidence="2 3" key="2">
    <citation type="journal article" date="2019" name="G3 (Bethesda)">
        <title>Hybrid Assembly of the Genome of the Entomopathogenic Nematode Steinernema carpocapsae Identifies the X-Chromosome.</title>
        <authorList>
            <person name="Serra L."/>
            <person name="Macchietto M."/>
            <person name="Macias-Munoz A."/>
            <person name="McGill C.J."/>
            <person name="Rodriguez I.M."/>
            <person name="Rodriguez B."/>
            <person name="Murad R."/>
            <person name="Mortazavi A."/>
        </authorList>
    </citation>
    <scope>NUCLEOTIDE SEQUENCE [LARGE SCALE GENOMIC DNA]</scope>
    <source>
        <strain evidence="2 3">ALL</strain>
    </source>
</reference>
<proteinExistence type="predicted"/>
<comment type="caution">
    <text evidence="2">The sequence shown here is derived from an EMBL/GenBank/DDBJ whole genome shotgun (WGS) entry which is preliminary data.</text>
</comment>
<evidence type="ECO:0000313" key="2">
    <source>
        <dbReference type="EMBL" id="TKR76765.1"/>
    </source>
</evidence>
<keyword evidence="1" id="KW-0472">Membrane</keyword>
<gene>
    <name evidence="2" type="ORF">L596_017858</name>
</gene>
<accession>A0A4V6XW38</accession>
<sequence>MSSYDFSNVYIIEDPFVSPRPNSFASSTPTHPLIRSRRISGPDSPNEALLDFLNEVHEARRISKSQEEYEKRFADLSLIYERSIVKGKLGKHQMHPFVQQHTGLFFLFPLLLQFLSYCLSPTLIHFGVSFVVFIYLISFVSYVLGFEA</sequence>
<dbReference type="AlphaFoldDB" id="A0A4V6XW38"/>
<feature type="transmembrane region" description="Helical" evidence="1">
    <location>
        <begin position="123"/>
        <end position="144"/>
    </location>
</feature>
<evidence type="ECO:0000256" key="1">
    <source>
        <dbReference type="SAM" id="Phobius"/>
    </source>
</evidence>
<keyword evidence="1" id="KW-0812">Transmembrane</keyword>
<keyword evidence="1" id="KW-1133">Transmembrane helix</keyword>
<feature type="transmembrane region" description="Helical" evidence="1">
    <location>
        <begin position="97"/>
        <end position="117"/>
    </location>
</feature>
<evidence type="ECO:0000313" key="3">
    <source>
        <dbReference type="Proteomes" id="UP000298663"/>
    </source>
</evidence>
<organism evidence="2 3">
    <name type="scientific">Steinernema carpocapsae</name>
    <name type="common">Entomopathogenic nematode</name>
    <dbReference type="NCBI Taxonomy" id="34508"/>
    <lineage>
        <taxon>Eukaryota</taxon>
        <taxon>Metazoa</taxon>
        <taxon>Ecdysozoa</taxon>
        <taxon>Nematoda</taxon>
        <taxon>Chromadorea</taxon>
        <taxon>Rhabditida</taxon>
        <taxon>Tylenchina</taxon>
        <taxon>Panagrolaimomorpha</taxon>
        <taxon>Strongyloidoidea</taxon>
        <taxon>Steinernematidae</taxon>
        <taxon>Steinernema</taxon>
    </lineage>
</organism>
<dbReference type="Proteomes" id="UP000298663">
    <property type="component" value="Unassembled WGS sequence"/>
</dbReference>
<keyword evidence="3" id="KW-1185">Reference proteome</keyword>
<protein>
    <submittedName>
        <fullName evidence="2">Uncharacterized protein</fullName>
    </submittedName>
</protein>
<name>A0A4V6XW38_STECR</name>